<dbReference type="SUPFAM" id="SSF50370">
    <property type="entry name" value="Ricin B-like lectins"/>
    <property type="match status" value="1"/>
</dbReference>
<organism evidence="9 10">
    <name type="scientific">Umezawaea tangerina</name>
    <dbReference type="NCBI Taxonomy" id="84725"/>
    <lineage>
        <taxon>Bacteria</taxon>
        <taxon>Bacillati</taxon>
        <taxon>Actinomycetota</taxon>
        <taxon>Actinomycetes</taxon>
        <taxon>Pseudonocardiales</taxon>
        <taxon>Pseudonocardiaceae</taxon>
        <taxon>Umezawaea</taxon>
    </lineage>
</organism>
<dbReference type="Gene3D" id="3.20.20.80">
    <property type="entry name" value="Glycosidases"/>
    <property type="match status" value="1"/>
</dbReference>
<feature type="chain" id="PRO_5015702995" description="non-reducing end alpha-L-arabinofuranosidase" evidence="7">
    <location>
        <begin position="33"/>
        <end position="797"/>
    </location>
</feature>
<dbReference type="SMART" id="SM00813">
    <property type="entry name" value="Alpha-L-AF_C"/>
    <property type="match status" value="1"/>
</dbReference>
<keyword evidence="4 7" id="KW-0732">Signal</keyword>
<dbReference type="SUPFAM" id="SSF51011">
    <property type="entry name" value="Glycosyl hydrolase domain"/>
    <property type="match status" value="1"/>
</dbReference>
<evidence type="ECO:0000259" key="8">
    <source>
        <dbReference type="SMART" id="SM00813"/>
    </source>
</evidence>
<name>A0A2T0TGF6_9PSEU</name>
<keyword evidence="6" id="KW-0325">Glycoprotein</keyword>
<dbReference type="Gene3D" id="2.80.10.50">
    <property type="match status" value="2"/>
</dbReference>
<dbReference type="Proteomes" id="UP000239494">
    <property type="component" value="Unassembled WGS sequence"/>
</dbReference>
<dbReference type="InterPro" id="IPR051563">
    <property type="entry name" value="Glycosyl_Hydrolase_51"/>
</dbReference>
<evidence type="ECO:0000256" key="4">
    <source>
        <dbReference type="ARBA" id="ARBA00022729"/>
    </source>
</evidence>
<dbReference type="Gene3D" id="2.60.40.1180">
    <property type="entry name" value="Golgi alpha-mannosidase II"/>
    <property type="match status" value="1"/>
</dbReference>
<comment type="catalytic activity">
    <reaction evidence="1">
        <text>Hydrolysis of terminal non-reducing alpha-L-arabinofuranoside residues in alpha-L-arabinosides.</text>
        <dbReference type="EC" id="3.2.1.55"/>
    </reaction>
</comment>
<feature type="domain" description="Alpha-L-arabinofuranosidase C-terminal" evidence="8">
    <location>
        <begin position="613"/>
        <end position="789"/>
    </location>
</feature>
<dbReference type="Pfam" id="PF06964">
    <property type="entry name" value="Alpha-L-AF_C"/>
    <property type="match status" value="1"/>
</dbReference>
<evidence type="ECO:0000256" key="7">
    <source>
        <dbReference type="SAM" id="SignalP"/>
    </source>
</evidence>
<dbReference type="InterPro" id="IPR035992">
    <property type="entry name" value="Ricin_B-like_lectins"/>
</dbReference>
<dbReference type="InterPro" id="IPR055235">
    <property type="entry name" value="ASD1_cat"/>
</dbReference>
<dbReference type="GO" id="GO:0046556">
    <property type="term" value="F:alpha-L-arabinofuranosidase activity"/>
    <property type="evidence" value="ECO:0007669"/>
    <property type="project" value="UniProtKB-EC"/>
</dbReference>
<dbReference type="SUPFAM" id="SSF51445">
    <property type="entry name" value="(Trans)glycosidases"/>
    <property type="match status" value="1"/>
</dbReference>
<comment type="caution">
    <text evidence="9">The sequence shown here is derived from an EMBL/GenBank/DDBJ whole genome shotgun (WGS) entry which is preliminary data.</text>
</comment>
<protein>
    <recommendedName>
        <fullName evidence="3">non-reducing end alpha-L-arabinofuranosidase</fullName>
        <ecNumber evidence="3">3.2.1.55</ecNumber>
    </recommendedName>
</protein>
<keyword evidence="5" id="KW-0378">Hydrolase</keyword>
<dbReference type="PANTHER" id="PTHR31776:SF0">
    <property type="entry name" value="ALPHA-L-ARABINOFURANOSIDASE 1"/>
    <property type="match status" value="1"/>
</dbReference>
<reference evidence="9 10" key="1">
    <citation type="submission" date="2018-03" db="EMBL/GenBank/DDBJ databases">
        <title>Genomic Encyclopedia of Archaeal and Bacterial Type Strains, Phase II (KMG-II): from individual species to whole genera.</title>
        <authorList>
            <person name="Goeker M."/>
        </authorList>
    </citation>
    <scope>NUCLEOTIDE SEQUENCE [LARGE SCALE GENOMIC DNA]</scope>
    <source>
        <strain evidence="9 10">DSM 44720</strain>
    </source>
</reference>
<sequence>MILGRKPVKRYLVAALVAALAAAAVSATTATAAAETTYTLVEATSGNVLGATRSGNDPAMTVDPYTGDRRQLWRVVDLGDGFRRIVNDGNGKSLSTVDGGSGDGAVVHLWDYLGSYPDQQWRIDDAGGGTVTVANRGTGGRLLSTKDGSTAAGTEARLWSRTTGRAGQTWKLVPTALVREVVVHADDVVGQVPRTHVAAGLEDVNHEVYGGIYSQLVFGEAFAEPAYDAGVSGMWRATSTGGARGEYALDTTSPFKGGQSQRIRFATGTGTVGVENRGLNRQGIGLVAGKPYEGTIALRTDRPVGVALQNGDGSRTYARTAISPSGNGWRTSTFTLTPTTTDAHARLVVELAGPGTADVGYVFLEPGAWGRFQGQHVRKDVADAMVRQGLKAIRFGGCANSGCGDVSEYRWKAMIGDPVRRPVTKGFWYPYESNGWGVFEFLRLGEAMGIEAVPSLNIDETPQDVADLLQYLYGPAGSIWGARRVADGHPAPYAVRRLQLGNENAVDEAYWRKFKALADVVWSYDPTIRLVVGDFSYSDVITDPFHFTGGGKVDTLAAHQKILDLSKAYGAVVDFDIHLWTQQTDGVESQIRALDSYVDQLGRISPGADYHVVVFELNADRHDLARALANAYAINALQRRPKVDVVSSANALQVDGQNDNGWNQGLVFLNQNQVWGQPPYYVHRMKAASWQPGVARTDVTGGDGLFNVTALVSADGNGLSVDVVNATAEPLTYTLRLDGFRADTAAVSTLDGRPNAVNTAGNPENVVPHDSTAQLTGGTALTYTFPANSYTSLRLRG</sequence>
<dbReference type="GO" id="GO:0046373">
    <property type="term" value="P:L-arabinose metabolic process"/>
    <property type="evidence" value="ECO:0007669"/>
    <property type="project" value="InterPro"/>
</dbReference>
<evidence type="ECO:0000256" key="3">
    <source>
        <dbReference type="ARBA" id="ARBA00012670"/>
    </source>
</evidence>
<dbReference type="InterPro" id="IPR010720">
    <property type="entry name" value="Alpha-L-AF_C"/>
</dbReference>
<feature type="signal peptide" evidence="7">
    <location>
        <begin position="1"/>
        <end position="32"/>
    </location>
</feature>
<comment type="similarity">
    <text evidence="2">Belongs to the glycosyl hydrolase 51 family.</text>
</comment>
<proteinExistence type="inferred from homology"/>
<keyword evidence="10" id="KW-1185">Reference proteome</keyword>
<dbReference type="Pfam" id="PF14200">
    <property type="entry name" value="RicinB_lectin_2"/>
    <property type="match status" value="2"/>
</dbReference>
<accession>A0A2T0TGF6</accession>
<evidence type="ECO:0000256" key="6">
    <source>
        <dbReference type="ARBA" id="ARBA00023180"/>
    </source>
</evidence>
<evidence type="ECO:0000313" key="9">
    <source>
        <dbReference type="EMBL" id="PRY44711.1"/>
    </source>
</evidence>
<dbReference type="EMBL" id="PVTF01000002">
    <property type="protein sequence ID" value="PRY44711.1"/>
    <property type="molecule type" value="Genomic_DNA"/>
</dbReference>
<gene>
    <name evidence="9" type="ORF">CLV43_102276</name>
</gene>
<dbReference type="EC" id="3.2.1.55" evidence="3"/>
<dbReference type="PANTHER" id="PTHR31776">
    <property type="entry name" value="ALPHA-L-ARABINOFURANOSIDASE 1"/>
    <property type="match status" value="1"/>
</dbReference>
<dbReference type="AlphaFoldDB" id="A0A2T0TGF6"/>
<dbReference type="InterPro" id="IPR000772">
    <property type="entry name" value="Ricin_B_lectin"/>
</dbReference>
<evidence type="ECO:0000313" key="10">
    <source>
        <dbReference type="Proteomes" id="UP000239494"/>
    </source>
</evidence>
<dbReference type="Pfam" id="PF22848">
    <property type="entry name" value="ASD1_dom"/>
    <property type="match status" value="1"/>
</dbReference>
<dbReference type="InterPro" id="IPR013780">
    <property type="entry name" value="Glyco_hydro_b"/>
</dbReference>
<dbReference type="CDD" id="cd00161">
    <property type="entry name" value="beta-trefoil_Ricin-like"/>
    <property type="match status" value="1"/>
</dbReference>
<dbReference type="PROSITE" id="PS50231">
    <property type="entry name" value="RICIN_B_LECTIN"/>
    <property type="match status" value="1"/>
</dbReference>
<evidence type="ECO:0000256" key="1">
    <source>
        <dbReference type="ARBA" id="ARBA00001462"/>
    </source>
</evidence>
<evidence type="ECO:0000256" key="2">
    <source>
        <dbReference type="ARBA" id="ARBA00007186"/>
    </source>
</evidence>
<dbReference type="InterPro" id="IPR017853">
    <property type="entry name" value="GH"/>
</dbReference>
<dbReference type="OrthoDB" id="324838at2"/>
<dbReference type="Gene3D" id="2.60.120.260">
    <property type="entry name" value="Galactose-binding domain-like"/>
    <property type="match status" value="1"/>
</dbReference>
<evidence type="ECO:0000256" key="5">
    <source>
        <dbReference type="ARBA" id="ARBA00022801"/>
    </source>
</evidence>